<dbReference type="Proteomes" id="UP000009073">
    <property type="component" value="Chromosome"/>
</dbReference>
<evidence type="ECO:0000313" key="2">
    <source>
        <dbReference type="Proteomes" id="UP000009073"/>
    </source>
</evidence>
<organism evidence="1 2">
    <name type="scientific">Tolumonas auensis (strain DSM 9187 / NBRC 110442 / TA 4)</name>
    <dbReference type="NCBI Taxonomy" id="595494"/>
    <lineage>
        <taxon>Bacteria</taxon>
        <taxon>Pseudomonadati</taxon>
        <taxon>Pseudomonadota</taxon>
        <taxon>Gammaproteobacteria</taxon>
        <taxon>Aeromonadales</taxon>
        <taxon>Aeromonadaceae</taxon>
        <taxon>Tolumonas</taxon>
    </lineage>
</organism>
<sequence length="191" mass="21408">MDDKPTRGRASKVDLLPENIRSQLHEMLRDKQITQQEILESINALIDEHGLEDDLKLSRSGLNRYASKVEKVGTHLREMREMSSALTAQLGDKPQGETTKIILELARSQLFKAFMKQAEDPEAEVDIGFLKEAMLSAQRLEATAMASHKREKEIRQAFAEEVAAKAEQIVTQAGLTKDTAAQIRREILGIA</sequence>
<accession>C4LBD0</accession>
<dbReference type="RefSeq" id="WP_012728964.1">
    <property type="nucleotide sequence ID" value="NC_012691.1"/>
</dbReference>
<dbReference type="KEGG" id="tau:Tola_0737"/>
<keyword evidence="2" id="KW-1185">Reference proteome</keyword>
<dbReference type="eggNOG" id="ENOG50312E7">
    <property type="taxonomic scope" value="Bacteria"/>
</dbReference>
<dbReference type="HOGENOM" id="CLU_120444_2_0_6"/>
<name>C4LBD0_TOLAT</name>
<evidence type="ECO:0000313" key="1">
    <source>
        <dbReference type="EMBL" id="ACQ92365.1"/>
    </source>
</evidence>
<dbReference type="Pfam" id="PF11985">
    <property type="entry name" value="Phage_Mu_Gp27"/>
    <property type="match status" value="1"/>
</dbReference>
<dbReference type="EMBL" id="CP001616">
    <property type="protein sequence ID" value="ACQ92365.1"/>
    <property type="molecule type" value="Genomic_DNA"/>
</dbReference>
<reference evidence="2" key="1">
    <citation type="submission" date="2009-05" db="EMBL/GenBank/DDBJ databases">
        <title>Complete sequence of Tolumonas auensis DSM 9187.</title>
        <authorList>
            <consortium name="US DOE Joint Genome Institute"/>
            <person name="Lucas S."/>
            <person name="Copeland A."/>
            <person name="Lapidus A."/>
            <person name="Glavina del Rio T."/>
            <person name="Tice H."/>
            <person name="Bruce D."/>
            <person name="Goodwin L."/>
            <person name="Pitluck S."/>
            <person name="Chertkov O."/>
            <person name="Brettin T."/>
            <person name="Detter J.C."/>
            <person name="Han C."/>
            <person name="Larimer F."/>
            <person name="Land M."/>
            <person name="Hauser L."/>
            <person name="Kyrpides N."/>
            <person name="Mikhailova N."/>
            <person name="Spring S."/>
            <person name="Beller H."/>
        </authorList>
    </citation>
    <scope>NUCLEOTIDE SEQUENCE [LARGE SCALE GENOMIC DNA]</scope>
    <source>
        <strain evidence="2">DSM 9187 / TA4</strain>
    </source>
</reference>
<proteinExistence type="predicted"/>
<dbReference type="AlphaFoldDB" id="C4LBD0"/>
<protein>
    <recommendedName>
        <fullName evidence="3">DUF3486 family protein</fullName>
    </recommendedName>
</protein>
<dbReference type="InterPro" id="IPR021874">
    <property type="entry name" value="Phage_Mu_Gp27"/>
</dbReference>
<evidence type="ECO:0008006" key="3">
    <source>
        <dbReference type="Google" id="ProtNLM"/>
    </source>
</evidence>
<reference evidence="1 2" key="2">
    <citation type="journal article" date="2011" name="Stand. Genomic Sci.">
        <title>Complete genome sequence of Tolumonas auensis type strain (TA 4).</title>
        <authorList>
            <person name="Chertkov O."/>
            <person name="Copeland A."/>
            <person name="Lucas S."/>
            <person name="Lapidus A."/>
            <person name="Berry K.W."/>
            <person name="Detter J.C."/>
            <person name="Del Rio T.G."/>
            <person name="Hammon N."/>
            <person name="Dalin E."/>
            <person name="Tice H."/>
            <person name="Pitluck S."/>
            <person name="Richardson P."/>
            <person name="Bruce D."/>
            <person name="Goodwin L."/>
            <person name="Han C."/>
            <person name="Tapia R."/>
            <person name="Saunders E."/>
            <person name="Schmutz J."/>
            <person name="Brettin T."/>
            <person name="Larimer F."/>
            <person name="Land M."/>
            <person name="Hauser L."/>
            <person name="Spring S."/>
            <person name="Rohde M."/>
            <person name="Kyrpides N.C."/>
            <person name="Ivanova N."/>
            <person name="Goker M."/>
            <person name="Beller H.R."/>
            <person name="Klenk H.P."/>
            <person name="Woyke T."/>
        </authorList>
    </citation>
    <scope>NUCLEOTIDE SEQUENCE [LARGE SCALE GENOMIC DNA]</scope>
    <source>
        <strain evidence="2">DSM 9187 / TA4</strain>
    </source>
</reference>
<gene>
    <name evidence="1" type="ordered locus">Tola_0737</name>
</gene>
<dbReference type="STRING" id="595494.Tola_0737"/>